<comment type="caution">
    <text evidence="3">The sequence shown here is derived from an EMBL/GenBank/DDBJ whole genome shotgun (WGS) entry which is preliminary data.</text>
</comment>
<organism evidence="3 4">
    <name type="scientific">Favolaschia claudopus</name>
    <dbReference type="NCBI Taxonomy" id="2862362"/>
    <lineage>
        <taxon>Eukaryota</taxon>
        <taxon>Fungi</taxon>
        <taxon>Dikarya</taxon>
        <taxon>Basidiomycota</taxon>
        <taxon>Agaricomycotina</taxon>
        <taxon>Agaricomycetes</taxon>
        <taxon>Agaricomycetidae</taxon>
        <taxon>Agaricales</taxon>
        <taxon>Marasmiineae</taxon>
        <taxon>Mycenaceae</taxon>
        <taxon>Favolaschia</taxon>
    </lineage>
</organism>
<feature type="compositionally biased region" description="Polar residues" evidence="1">
    <location>
        <begin position="153"/>
        <end position="169"/>
    </location>
</feature>
<dbReference type="AlphaFoldDB" id="A0AAW0D996"/>
<name>A0AAW0D996_9AGAR</name>
<accession>A0AAW0D996</accession>
<evidence type="ECO:0000256" key="1">
    <source>
        <dbReference type="SAM" id="MobiDB-lite"/>
    </source>
</evidence>
<proteinExistence type="predicted"/>
<dbReference type="Pfam" id="PF20415">
    <property type="entry name" value="DUF6699"/>
    <property type="match status" value="1"/>
</dbReference>
<feature type="region of interest" description="Disordered" evidence="1">
    <location>
        <begin position="69"/>
        <end position="94"/>
    </location>
</feature>
<evidence type="ECO:0000313" key="4">
    <source>
        <dbReference type="Proteomes" id="UP001362999"/>
    </source>
</evidence>
<feature type="domain" description="DUF6699" evidence="2">
    <location>
        <begin position="229"/>
        <end position="362"/>
    </location>
</feature>
<keyword evidence="4" id="KW-1185">Reference proteome</keyword>
<evidence type="ECO:0000259" key="2">
    <source>
        <dbReference type="Pfam" id="PF20415"/>
    </source>
</evidence>
<gene>
    <name evidence="3" type="ORF">R3P38DRAFT_2871710</name>
</gene>
<feature type="compositionally biased region" description="Low complexity" evidence="1">
    <location>
        <begin position="111"/>
        <end position="139"/>
    </location>
</feature>
<dbReference type="Proteomes" id="UP001362999">
    <property type="component" value="Unassembled WGS sequence"/>
</dbReference>
<feature type="compositionally biased region" description="Polar residues" evidence="1">
    <location>
        <begin position="75"/>
        <end position="89"/>
    </location>
</feature>
<dbReference type="EMBL" id="JAWWNJ010000009">
    <property type="protein sequence ID" value="KAK7048850.1"/>
    <property type="molecule type" value="Genomic_DNA"/>
</dbReference>
<reference evidence="3 4" key="1">
    <citation type="journal article" date="2024" name="J Genomics">
        <title>Draft genome sequencing and assembly of Favolaschia claudopus CIRM-BRFM 2984 isolated from oak limbs.</title>
        <authorList>
            <person name="Navarro D."/>
            <person name="Drula E."/>
            <person name="Chaduli D."/>
            <person name="Cazenave R."/>
            <person name="Ahrendt S."/>
            <person name="Wang J."/>
            <person name="Lipzen A."/>
            <person name="Daum C."/>
            <person name="Barry K."/>
            <person name="Grigoriev I.V."/>
            <person name="Favel A."/>
            <person name="Rosso M.N."/>
            <person name="Martin F."/>
        </authorList>
    </citation>
    <scope>NUCLEOTIDE SEQUENCE [LARGE SCALE GENOMIC DNA]</scope>
    <source>
        <strain evidence="3 4">CIRM-BRFM 2984</strain>
    </source>
</reference>
<protein>
    <submittedName>
        <fullName evidence="3">Metallo-beta-lactamase protein</fullName>
    </submittedName>
</protein>
<feature type="region of interest" description="Disordered" evidence="1">
    <location>
        <begin position="111"/>
        <end position="186"/>
    </location>
</feature>
<evidence type="ECO:0000313" key="3">
    <source>
        <dbReference type="EMBL" id="KAK7048850.1"/>
    </source>
</evidence>
<sequence length="372" mass="41544">MYPSQWMPAPYAPRIPNISLPATSPRAASAAPGLRAFFSPPRQGNSSRPFQPQNVYQPVPTYVYGRNYEQPAPPTMQSHPAVTYNTGYQPSGRYESRDHVATEFTEFPGVAASNRSAASSSSRPAASSSTRTGASASNRPPAADTRAPPKSILKTSRTRGNSVSSNPEQSRPAPVAGRVRSPPPLNVDPSELNISLHRIKPLKPEAISLRWLLVKYTSSPKRSKDPLLYFDIGFDPKNRDNLKDRRFGVDRAMTPVPEEDRILSVSTHCSITEMNIVCPKLGVIRVSRRDGIRCIDVFDAIYQAYNKPIWPNEQPGPDEMGRYMRHFKARCDACPNPSHEFWVGMRRVDLLRGRRIFDGLTRLGSDWELKLD</sequence>
<dbReference type="InterPro" id="IPR046522">
    <property type="entry name" value="DUF6699"/>
</dbReference>